<dbReference type="AlphaFoldDB" id="A0A956LYN9"/>
<dbReference type="PANTHER" id="PTHR43289">
    <property type="entry name" value="MITOGEN-ACTIVATED PROTEIN KINASE KINASE KINASE 20-RELATED"/>
    <property type="match status" value="1"/>
</dbReference>
<dbReference type="InterPro" id="IPR011009">
    <property type="entry name" value="Kinase-like_dom_sf"/>
</dbReference>
<evidence type="ECO:0000256" key="2">
    <source>
        <dbReference type="ARBA" id="ARBA00022527"/>
    </source>
</evidence>
<organism evidence="10 11">
    <name type="scientific">Eiseniibacteriota bacterium</name>
    <dbReference type="NCBI Taxonomy" id="2212470"/>
    <lineage>
        <taxon>Bacteria</taxon>
        <taxon>Candidatus Eiseniibacteriota</taxon>
    </lineage>
</organism>
<sequence>MEVGSTIGHYEVLAKLGQGGMGVVYKARDRQLDRPVALKVLPPDLTRDEERRRRFLQEAKAASAVNHPAIAQIYGIETEGDVSFIAMEFIDGSTVRQLLERDELDVLSAIEIGILVGGGLARAHEAGIVHRDIKSDNIMVTRDGHPKVLDFGLAKLVDVGSEDGTDATVLMTQVGAVMGTASYMSPEQARGLAADHRSDIFSFGIVLYEMATGKLPFQGKSALDTMHAIAFDKTRPMSDLRAGLPFSLQKIVDRCLEKDPVDRYPDMNAVVKDLQDVKRELDSGVTRSTPLLARFRPRGTSLRPKGIIFIVIWGLILLSLAITSVVGAHNLGPAIPFVVVGAFVARHFLTRRQRVLRKFASRAGKEKAVFLVSAVGRQVLVVVDEAPAKTFLKLNSLFENANEALYAGADFDLQIRDDVGEDERKETLARPGLLYVDTKRDSRS</sequence>
<evidence type="ECO:0000256" key="7">
    <source>
        <dbReference type="PROSITE-ProRule" id="PRU10141"/>
    </source>
</evidence>
<keyword evidence="3" id="KW-0808">Transferase</keyword>
<dbReference type="SUPFAM" id="SSF56112">
    <property type="entry name" value="Protein kinase-like (PK-like)"/>
    <property type="match status" value="1"/>
</dbReference>
<dbReference type="EC" id="2.7.11.1" evidence="1"/>
<evidence type="ECO:0000313" key="10">
    <source>
        <dbReference type="EMBL" id="MCA9727876.1"/>
    </source>
</evidence>
<dbReference type="PROSITE" id="PS00108">
    <property type="entry name" value="PROTEIN_KINASE_ST"/>
    <property type="match status" value="1"/>
</dbReference>
<feature type="transmembrane region" description="Helical" evidence="8">
    <location>
        <begin position="331"/>
        <end position="349"/>
    </location>
</feature>
<evidence type="ECO:0000313" key="11">
    <source>
        <dbReference type="Proteomes" id="UP000697710"/>
    </source>
</evidence>
<reference evidence="10" key="1">
    <citation type="submission" date="2020-04" db="EMBL/GenBank/DDBJ databases">
        <authorList>
            <person name="Zhang T."/>
        </authorList>
    </citation>
    <scope>NUCLEOTIDE SEQUENCE</scope>
    <source>
        <strain evidence="10">HKST-UBA01</strain>
    </source>
</reference>
<dbReference type="GO" id="GO:0005524">
    <property type="term" value="F:ATP binding"/>
    <property type="evidence" value="ECO:0007669"/>
    <property type="project" value="UniProtKB-UniRule"/>
</dbReference>
<proteinExistence type="predicted"/>
<dbReference type="Proteomes" id="UP000697710">
    <property type="component" value="Unassembled WGS sequence"/>
</dbReference>
<gene>
    <name evidence="10" type="ORF">KC729_09355</name>
</gene>
<reference evidence="10" key="2">
    <citation type="journal article" date="2021" name="Microbiome">
        <title>Successional dynamics and alternative stable states in a saline activated sludge microbial community over 9 years.</title>
        <authorList>
            <person name="Wang Y."/>
            <person name="Ye J."/>
            <person name="Ju F."/>
            <person name="Liu L."/>
            <person name="Boyd J.A."/>
            <person name="Deng Y."/>
            <person name="Parks D.H."/>
            <person name="Jiang X."/>
            <person name="Yin X."/>
            <person name="Woodcroft B.J."/>
            <person name="Tyson G.W."/>
            <person name="Hugenholtz P."/>
            <person name="Polz M.F."/>
            <person name="Zhang T."/>
        </authorList>
    </citation>
    <scope>NUCLEOTIDE SEQUENCE</scope>
    <source>
        <strain evidence="10">HKST-UBA01</strain>
    </source>
</reference>
<keyword evidence="8" id="KW-0812">Transmembrane</keyword>
<feature type="transmembrane region" description="Helical" evidence="8">
    <location>
        <begin position="306"/>
        <end position="325"/>
    </location>
</feature>
<keyword evidence="8" id="KW-1133">Transmembrane helix</keyword>
<dbReference type="PROSITE" id="PS50011">
    <property type="entry name" value="PROTEIN_KINASE_DOM"/>
    <property type="match status" value="1"/>
</dbReference>
<comment type="caution">
    <text evidence="10">The sequence shown here is derived from an EMBL/GenBank/DDBJ whole genome shotgun (WGS) entry which is preliminary data.</text>
</comment>
<evidence type="ECO:0000256" key="6">
    <source>
        <dbReference type="ARBA" id="ARBA00022840"/>
    </source>
</evidence>
<dbReference type="CDD" id="cd14014">
    <property type="entry name" value="STKc_PknB_like"/>
    <property type="match status" value="1"/>
</dbReference>
<keyword evidence="4 7" id="KW-0547">Nucleotide-binding</keyword>
<evidence type="ECO:0000256" key="5">
    <source>
        <dbReference type="ARBA" id="ARBA00022777"/>
    </source>
</evidence>
<accession>A0A956LYN9</accession>
<keyword evidence="8" id="KW-0472">Membrane</keyword>
<dbReference type="PANTHER" id="PTHR43289:SF6">
    <property type="entry name" value="SERINE_THREONINE-PROTEIN KINASE NEKL-3"/>
    <property type="match status" value="1"/>
</dbReference>
<dbReference type="SMART" id="SM00220">
    <property type="entry name" value="S_TKc"/>
    <property type="match status" value="1"/>
</dbReference>
<dbReference type="EMBL" id="JAGQHR010000254">
    <property type="protein sequence ID" value="MCA9727876.1"/>
    <property type="molecule type" value="Genomic_DNA"/>
</dbReference>
<dbReference type="FunFam" id="1.10.510.10:FF:000021">
    <property type="entry name" value="Serine/threonine protein kinase"/>
    <property type="match status" value="1"/>
</dbReference>
<dbReference type="InterPro" id="IPR017441">
    <property type="entry name" value="Protein_kinase_ATP_BS"/>
</dbReference>
<feature type="binding site" evidence="7">
    <location>
        <position position="39"/>
    </location>
    <ligand>
        <name>ATP</name>
        <dbReference type="ChEBI" id="CHEBI:30616"/>
    </ligand>
</feature>
<evidence type="ECO:0000256" key="4">
    <source>
        <dbReference type="ARBA" id="ARBA00022741"/>
    </source>
</evidence>
<dbReference type="InterPro" id="IPR008271">
    <property type="entry name" value="Ser/Thr_kinase_AS"/>
</dbReference>
<feature type="domain" description="Protein kinase" evidence="9">
    <location>
        <begin position="10"/>
        <end position="292"/>
    </location>
</feature>
<protein>
    <recommendedName>
        <fullName evidence="1">non-specific serine/threonine protein kinase</fullName>
        <ecNumber evidence="1">2.7.11.1</ecNumber>
    </recommendedName>
</protein>
<dbReference type="GO" id="GO:0004674">
    <property type="term" value="F:protein serine/threonine kinase activity"/>
    <property type="evidence" value="ECO:0007669"/>
    <property type="project" value="UniProtKB-KW"/>
</dbReference>
<evidence type="ECO:0000256" key="3">
    <source>
        <dbReference type="ARBA" id="ARBA00022679"/>
    </source>
</evidence>
<dbReference type="Pfam" id="PF00069">
    <property type="entry name" value="Pkinase"/>
    <property type="match status" value="1"/>
</dbReference>
<evidence type="ECO:0000256" key="8">
    <source>
        <dbReference type="SAM" id="Phobius"/>
    </source>
</evidence>
<evidence type="ECO:0000259" key="9">
    <source>
        <dbReference type="PROSITE" id="PS50011"/>
    </source>
</evidence>
<keyword evidence="6 7" id="KW-0067">ATP-binding</keyword>
<keyword evidence="2 10" id="KW-0723">Serine/threonine-protein kinase</keyword>
<evidence type="ECO:0000256" key="1">
    <source>
        <dbReference type="ARBA" id="ARBA00012513"/>
    </source>
</evidence>
<keyword evidence="5 10" id="KW-0418">Kinase</keyword>
<dbReference type="InterPro" id="IPR000719">
    <property type="entry name" value="Prot_kinase_dom"/>
</dbReference>
<dbReference type="Gene3D" id="1.10.510.10">
    <property type="entry name" value="Transferase(Phosphotransferase) domain 1"/>
    <property type="match status" value="1"/>
</dbReference>
<name>A0A956LYN9_UNCEI</name>
<dbReference type="Gene3D" id="3.30.200.20">
    <property type="entry name" value="Phosphorylase Kinase, domain 1"/>
    <property type="match status" value="1"/>
</dbReference>
<dbReference type="PROSITE" id="PS00107">
    <property type="entry name" value="PROTEIN_KINASE_ATP"/>
    <property type="match status" value="1"/>
</dbReference>